<sequence length="246" mass="24798">MTAQPQLELAVQDAAGVRIAVGLDVDRVELCSALALGGVTPSIATIEAAVAATQGAVGVHVLVRPRPGGFRYTADELAVTYADVERALDAGAAGVVVGAQVAGGQLDGDFVAQVVERSGGREVTIHRVIDVCADPVAAVEVAIGSGATRVLTSGGAVSAPEGRERLRRMVEVAGGRIQVMAGGGISARTVGRVLDTGVDAVHFSARRPVAAHGIPLGAQDDGTHDVTDRDLAAAVVAQVGRPTPGR</sequence>
<evidence type="ECO:0000313" key="3">
    <source>
        <dbReference type="EMBL" id="NNM46150.1"/>
    </source>
</evidence>
<organism evidence="3 4">
    <name type="scientific">Knoellia koreensis</name>
    <dbReference type="NCBI Taxonomy" id="2730921"/>
    <lineage>
        <taxon>Bacteria</taxon>
        <taxon>Bacillati</taxon>
        <taxon>Actinomycetota</taxon>
        <taxon>Actinomycetes</taxon>
        <taxon>Micrococcales</taxon>
        <taxon>Intrasporangiaceae</taxon>
        <taxon>Knoellia</taxon>
    </lineage>
</organism>
<dbReference type="AlphaFoldDB" id="A0A849H8H3"/>
<evidence type="ECO:0000256" key="2">
    <source>
        <dbReference type="HAMAP-Rule" id="MF_00795"/>
    </source>
</evidence>
<accession>A0A849H8H3</accession>
<reference evidence="3 4" key="1">
    <citation type="submission" date="2020-04" db="EMBL/GenBank/DDBJ databases">
        <title>Knoellia sp. isolate from air conditioner.</title>
        <authorList>
            <person name="Chea S."/>
            <person name="Kim D.-U."/>
        </authorList>
    </citation>
    <scope>NUCLEOTIDE SEQUENCE [LARGE SCALE GENOMIC DNA]</scope>
    <source>
        <strain evidence="3 4">DB2414S</strain>
    </source>
</reference>
<comment type="caution">
    <text evidence="3">The sequence shown here is derived from an EMBL/GenBank/DDBJ whole genome shotgun (WGS) entry which is preliminary data.</text>
</comment>
<dbReference type="InterPro" id="IPR036822">
    <property type="entry name" value="CutC-like_dom_sf"/>
</dbReference>
<dbReference type="GO" id="GO:0005507">
    <property type="term" value="F:copper ion binding"/>
    <property type="evidence" value="ECO:0007669"/>
    <property type="project" value="TreeGrafter"/>
</dbReference>
<comment type="caution">
    <text evidence="2">Once thought to be involved in copper homeostasis, experiments in E.coli have shown this is not the case.</text>
</comment>
<proteinExistence type="inferred from homology"/>
<dbReference type="PANTHER" id="PTHR12598:SF0">
    <property type="entry name" value="COPPER HOMEOSTASIS PROTEIN CUTC HOMOLOG"/>
    <property type="match status" value="1"/>
</dbReference>
<dbReference type="EMBL" id="JABEPQ010000002">
    <property type="protein sequence ID" value="NNM46150.1"/>
    <property type="molecule type" value="Genomic_DNA"/>
</dbReference>
<dbReference type="SUPFAM" id="SSF110395">
    <property type="entry name" value="CutC-like"/>
    <property type="match status" value="1"/>
</dbReference>
<evidence type="ECO:0000313" key="4">
    <source>
        <dbReference type="Proteomes" id="UP000588586"/>
    </source>
</evidence>
<gene>
    <name evidence="2" type="primary">cutC</name>
    <name evidence="3" type="ORF">HJG52_09040</name>
</gene>
<dbReference type="HAMAP" id="MF_00795">
    <property type="entry name" value="CutC"/>
    <property type="match status" value="1"/>
</dbReference>
<protein>
    <recommendedName>
        <fullName evidence="2">PF03932 family protein CutC</fullName>
    </recommendedName>
</protein>
<dbReference type="RefSeq" id="WP_171243289.1">
    <property type="nucleotide sequence ID" value="NZ_JABEPQ010000002.1"/>
</dbReference>
<dbReference type="InterPro" id="IPR005627">
    <property type="entry name" value="CutC-like"/>
</dbReference>
<dbReference type="Proteomes" id="UP000588586">
    <property type="component" value="Unassembled WGS sequence"/>
</dbReference>
<evidence type="ECO:0000256" key="1">
    <source>
        <dbReference type="ARBA" id="ARBA00007768"/>
    </source>
</evidence>
<dbReference type="Pfam" id="PF03932">
    <property type="entry name" value="CutC"/>
    <property type="match status" value="1"/>
</dbReference>
<comment type="similarity">
    <text evidence="1 2">Belongs to the CutC family.</text>
</comment>
<dbReference type="Gene3D" id="3.20.20.380">
    <property type="entry name" value="Copper homeostasis (CutC) domain"/>
    <property type="match status" value="1"/>
</dbReference>
<dbReference type="PANTHER" id="PTHR12598">
    <property type="entry name" value="COPPER HOMEOSTASIS PROTEIN CUTC"/>
    <property type="match status" value="1"/>
</dbReference>
<comment type="subcellular location">
    <subcellularLocation>
        <location evidence="2">Cytoplasm</location>
    </subcellularLocation>
</comment>
<keyword evidence="4" id="KW-1185">Reference proteome</keyword>
<name>A0A849H8H3_9MICO</name>
<keyword evidence="2" id="KW-0963">Cytoplasm</keyword>
<dbReference type="GO" id="GO:0005737">
    <property type="term" value="C:cytoplasm"/>
    <property type="evidence" value="ECO:0007669"/>
    <property type="project" value="UniProtKB-SubCell"/>
</dbReference>